<dbReference type="EMBL" id="CAJVPK010000138">
    <property type="protein sequence ID" value="CAG8457766.1"/>
    <property type="molecule type" value="Genomic_DNA"/>
</dbReference>
<accession>A0A9N8VK35</accession>
<gene>
    <name evidence="6" type="ORF">DEBURN_LOCUS2508</name>
</gene>
<evidence type="ECO:0000313" key="7">
    <source>
        <dbReference type="Proteomes" id="UP000789706"/>
    </source>
</evidence>
<comment type="catalytic activity">
    <reaction evidence="1">
        <text>[protein]-peptidylproline (omega=180) = [protein]-peptidylproline (omega=0)</text>
        <dbReference type="Rhea" id="RHEA:16237"/>
        <dbReference type="Rhea" id="RHEA-COMP:10747"/>
        <dbReference type="Rhea" id="RHEA-COMP:10748"/>
        <dbReference type="ChEBI" id="CHEBI:83833"/>
        <dbReference type="ChEBI" id="CHEBI:83834"/>
        <dbReference type="EC" id="5.2.1.8"/>
    </reaction>
</comment>
<dbReference type="GO" id="GO:0003755">
    <property type="term" value="F:peptidyl-prolyl cis-trans isomerase activity"/>
    <property type="evidence" value="ECO:0007669"/>
    <property type="project" value="UniProtKB-KW"/>
</dbReference>
<dbReference type="OrthoDB" id="2429460at2759"/>
<dbReference type="InterPro" id="IPR020892">
    <property type="entry name" value="Cyclophilin-type_PPIase_CS"/>
</dbReference>
<dbReference type="InterPro" id="IPR002130">
    <property type="entry name" value="Cyclophilin-type_PPIase_dom"/>
</dbReference>
<name>A0A9N8VK35_9GLOM</name>
<proteinExistence type="predicted"/>
<dbReference type="PRINTS" id="PR00153">
    <property type="entry name" value="CSAPPISMRASE"/>
</dbReference>
<dbReference type="Proteomes" id="UP000789706">
    <property type="component" value="Unassembled WGS sequence"/>
</dbReference>
<dbReference type="AlphaFoldDB" id="A0A9N8VK35"/>
<sequence length="880" mass="104213">MEQVSKSFRYIIRGRHSPYRFLYYNLLAMYCPQDDMNVLENNEQEHPNHAPVLPKITKAYAKKEAREFKVSDWKFVESYKYYVTQVCTICGDSGDPIPIWEVRLCRFCIVRQLVNKSALYAYTLTAKEIEVLKSWKTYVYDLGMHCTFYLRTHLDHLRRQKYSDPQIALDADVEKRQSERFEKENLKRKRKQREQEDSYIERTAAVLQCFKDLRLKADLAVMEEWCLARKRLLKSKTLRKTLDEIMQELRQVVVPRVERLMDLNHRLLGDNIPIEKLRMDLDLKTRRMHDDYVLGEILSYFTREKKFESSINITFFSSVTPEDFLCYSLDVKRFVQDAREWWARRGKKPPPDKCGELYLARVRKRQAWLRNDMSLVQTQENWRRELLERKLREKVDWYFTDLPRCITDLRNLYERNLQRRMRNREHFWMKGMSSQTEMEEPPERLKQMYSDYEDFIKNCNGFCSTEDGYCGCLEYAAKDIIRANTVLRRKEWMDSQLRKFRDIGYRAAVMYICRAERFMQRLLNEVPTFSAELITADARDWYKRCLGIVSDFYDPPRRPCSWTAFTSHCYYYEVHTNAMDRPDVNFTIQKIRECEKIRLSRLTQADNAAKKSQLTPSFWNKAMIKRPIDGVSFATRVRWINSNGWFSLNQLAQSWVYDEDQAPLSALEPFIKEKVKQMERDKRKEDISSRIKEHPIYQEIFKEIDEDAEFFLRATYEINTIYKVSNLYKAHVEDVEPGIDPDKVVRQVIDLIRDVKMGVISKTLCTGEKGFGFRGSKFHRIIPQFMLQGGDFTKGDGTGGKSIYGEKFKDENFQLKHTGPANTNGSQFFICTVKTAWLDGKHVVFGHVVDGMDAVYEIEKYGSSSGTPSKPISIIDCGEE</sequence>
<dbReference type="SUPFAM" id="SSF50891">
    <property type="entry name" value="Cyclophilin-like"/>
    <property type="match status" value="1"/>
</dbReference>
<dbReference type="EC" id="5.2.1.8" evidence="2"/>
<evidence type="ECO:0000256" key="1">
    <source>
        <dbReference type="ARBA" id="ARBA00000971"/>
    </source>
</evidence>
<dbReference type="GO" id="GO:0016018">
    <property type="term" value="F:cyclosporin A binding"/>
    <property type="evidence" value="ECO:0007669"/>
    <property type="project" value="TreeGrafter"/>
</dbReference>
<protein>
    <recommendedName>
        <fullName evidence="2">peptidylprolyl isomerase</fullName>
        <ecNumber evidence="2">5.2.1.8</ecNumber>
    </recommendedName>
</protein>
<evidence type="ECO:0000256" key="4">
    <source>
        <dbReference type="ARBA" id="ARBA00023235"/>
    </source>
</evidence>
<dbReference type="PROSITE" id="PS50072">
    <property type="entry name" value="CSA_PPIASE_2"/>
    <property type="match status" value="1"/>
</dbReference>
<dbReference type="Gene3D" id="2.40.100.10">
    <property type="entry name" value="Cyclophilin-like"/>
    <property type="match status" value="1"/>
</dbReference>
<evidence type="ECO:0000256" key="3">
    <source>
        <dbReference type="ARBA" id="ARBA00023110"/>
    </source>
</evidence>
<reference evidence="6" key="1">
    <citation type="submission" date="2021-06" db="EMBL/GenBank/DDBJ databases">
        <authorList>
            <person name="Kallberg Y."/>
            <person name="Tangrot J."/>
            <person name="Rosling A."/>
        </authorList>
    </citation>
    <scope>NUCLEOTIDE SEQUENCE</scope>
    <source>
        <strain evidence="6">AZ414A</strain>
    </source>
</reference>
<feature type="domain" description="PPIase cyclophilin-type" evidence="5">
    <location>
        <begin position="764"/>
        <end position="879"/>
    </location>
</feature>
<evidence type="ECO:0000313" key="6">
    <source>
        <dbReference type="EMBL" id="CAG8457766.1"/>
    </source>
</evidence>
<keyword evidence="4" id="KW-0413">Isomerase</keyword>
<evidence type="ECO:0000256" key="2">
    <source>
        <dbReference type="ARBA" id="ARBA00013194"/>
    </source>
</evidence>
<dbReference type="InterPro" id="IPR029000">
    <property type="entry name" value="Cyclophilin-like_dom_sf"/>
</dbReference>
<comment type="caution">
    <text evidence="6">The sequence shown here is derived from an EMBL/GenBank/DDBJ whole genome shotgun (WGS) entry which is preliminary data.</text>
</comment>
<dbReference type="Pfam" id="PF00160">
    <property type="entry name" value="Pro_isomerase"/>
    <property type="match status" value="1"/>
</dbReference>
<organism evidence="6 7">
    <name type="scientific">Diversispora eburnea</name>
    <dbReference type="NCBI Taxonomy" id="1213867"/>
    <lineage>
        <taxon>Eukaryota</taxon>
        <taxon>Fungi</taxon>
        <taxon>Fungi incertae sedis</taxon>
        <taxon>Mucoromycota</taxon>
        <taxon>Glomeromycotina</taxon>
        <taxon>Glomeromycetes</taxon>
        <taxon>Diversisporales</taxon>
        <taxon>Diversisporaceae</taxon>
        <taxon>Diversispora</taxon>
    </lineage>
</organism>
<keyword evidence="3" id="KW-0697">Rotamase</keyword>
<evidence type="ECO:0000259" key="5">
    <source>
        <dbReference type="PROSITE" id="PS50072"/>
    </source>
</evidence>
<dbReference type="PANTHER" id="PTHR11071">
    <property type="entry name" value="PEPTIDYL-PROLYL CIS-TRANS ISOMERASE"/>
    <property type="match status" value="1"/>
</dbReference>
<dbReference type="PROSITE" id="PS00170">
    <property type="entry name" value="CSA_PPIASE_1"/>
    <property type="match status" value="1"/>
</dbReference>
<dbReference type="GO" id="GO:0005739">
    <property type="term" value="C:mitochondrion"/>
    <property type="evidence" value="ECO:0007669"/>
    <property type="project" value="TreeGrafter"/>
</dbReference>
<dbReference type="GO" id="GO:0006457">
    <property type="term" value="P:protein folding"/>
    <property type="evidence" value="ECO:0007669"/>
    <property type="project" value="InterPro"/>
</dbReference>
<keyword evidence="7" id="KW-1185">Reference proteome</keyword>
<dbReference type="PANTHER" id="PTHR11071:SF561">
    <property type="entry name" value="PEPTIDYL-PROLYL CIS-TRANS ISOMERASE D-RELATED"/>
    <property type="match status" value="1"/>
</dbReference>